<protein>
    <recommendedName>
        <fullName evidence="5">Carrier domain-containing protein</fullName>
    </recommendedName>
</protein>
<dbReference type="InterPro" id="IPR001242">
    <property type="entry name" value="Condensation_dom"/>
</dbReference>
<dbReference type="PANTHER" id="PTHR45527:SF1">
    <property type="entry name" value="FATTY ACID SYNTHASE"/>
    <property type="match status" value="1"/>
</dbReference>
<dbReference type="SMART" id="SM00823">
    <property type="entry name" value="PKS_PP"/>
    <property type="match status" value="2"/>
</dbReference>
<dbReference type="InterPro" id="IPR045851">
    <property type="entry name" value="AMP-bd_C_sf"/>
</dbReference>
<evidence type="ECO:0000259" key="5">
    <source>
        <dbReference type="PROSITE" id="PS50075"/>
    </source>
</evidence>
<comment type="cofactor">
    <cofactor evidence="1">
        <name>pantetheine 4'-phosphate</name>
        <dbReference type="ChEBI" id="CHEBI:47942"/>
    </cofactor>
</comment>
<dbReference type="CDD" id="cd19531">
    <property type="entry name" value="LCL_NRPS-like"/>
    <property type="match status" value="1"/>
</dbReference>
<dbReference type="GO" id="GO:0017000">
    <property type="term" value="P:antibiotic biosynthetic process"/>
    <property type="evidence" value="ECO:0007669"/>
    <property type="project" value="UniProtKB-ARBA"/>
</dbReference>
<dbReference type="STRING" id="36818.BGK67_33075"/>
<dbReference type="OrthoDB" id="2472181at2"/>
<dbReference type="GO" id="GO:0044550">
    <property type="term" value="P:secondary metabolite biosynthetic process"/>
    <property type="evidence" value="ECO:0007669"/>
    <property type="project" value="TreeGrafter"/>
</dbReference>
<keyword evidence="2" id="KW-0596">Phosphopantetheine</keyword>
<dbReference type="EMBL" id="MEHK01000002">
    <property type="protein sequence ID" value="OEJ22386.1"/>
    <property type="molecule type" value="Genomic_DNA"/>
</dbReference>
<dbReference type="SUPFAM" id="SSF47336">
    <property type="entry name" value="ACP-like"/>
    <property type="match status" value="2"/>
</dbReference>
<feature type="domain" description="Carrier" evidence="5">
    <location>
        <begin position="1448"/>
        <end position="1523"/>
    </location>
</feature>
<dbReference type="Pfam" id="PF00501">
    <property type="entry name" value="AMP-binding"/>
    <property type="match status" value="1"/>
</dbReference>
<evidence type="ECO:0000256" key="2">
    <source>
        <dbReference type="ARBA" id="ARBA00022450"/>
    </source>
</evidence>
<dbReference type="InterPro" id="IPR006162">
    <property type="entry name" value="Ppantetheine_attach_site"/>
</dbReference>
<feature type="region of interest" description="Disordered" evidence="4">
    <location>
        <begin position="1374"/>
        <end position="1399"/>
    </location>
</feature>
<dbReference type="Gene3D" id="3.30.300.30">
    <property type="match status" value="2"/>
</dbReference>
<dbReference type="InterPro" id="IPR042099">
    <property type="entry name" value="ANL_N_sf"/>
</dbReference>
<dbReference type="Gene3D" id="3.30.559.30">
    <property type="entry name" value="Nonribosomal peptide synthetase, condensation domain"/>
    <property type="match status" value="2"/>
</dbReference>
<evidence type="ECO:0000256" key="1">
    <source>
        <dbReference type="ARBA" id="ARBA00001957"/>
    </source>
</evidence>
<dbReference type="CDD" id="cd05930">
    <property type="entry name" value="A_NRPS"/>
    <property type="match status" value="1"/>
</dbReference>
<keyword evidence="7" id="KW-1185">Reference proteome</keyword>
<evidence type="ECO:0000256" key="3">
    <source>
        <dbReference type="ARBA" id="ARBA00022553"/>
    </source>
</evidence>
<evidence type="ECO:0000313" key="7">
    <source>
        <dbReference type="Proteomes" id="UP000095705"/>
    </source>
</evidence>
<name>A0A1E5P054_9ACTN</name>
<dbReference type="InterPro" id="IPR023213">
    <property type="entry name" value="CAT-like_dom_sf"/>
</dbReference>
<dbReference type="Pfam" id="PF00550">
    <property type="entry name" value="PP-binding"/>
    <property type="match status" value="2"/>
</dbReference>
<dbReference type="Gene3D" id="3.30.559.10">
    <property type="entry name" value="Chloramphenicol acetyltransferase-like domain"/>
    <property type="match status" value="2"/>
</dbReference>
<dbReference type="InterPro" id="IPR000873">
    <property type="entry name" value="AMP-dep_synth/lig_dom"/>
</dbReference>
<dbReference type="GO" id="GO:0031177">
    <property type="term" value="F:phosphopantetheine binding"/>
    <property type="evidence" value="ECO:0007669"/>
    <property type="project" value="InterPro"/>
</dbReference>
<dbReference type="RefSeq" id="WP_069924436.1">
    <property type="nucleotide sequence ID" value="NZ_MEHK01000002.1"/>
</dbReference>
<dbReference type="GO" id="GO:0005737">
    <property type="term" value="C:cytoplasm"/>
    <property type="evidence" value="ECO:0007669"/>
    <property type="project" value="TreeGrafter"/>
</dbReference>
<organism evidence="6 7">
    <name type="scientific">Streptomyces subrutilus</name>
    <dbReference type="NCBI Taxonomy" id="36818"/>
    <lineage>
        <taxon>Bacteria</taxon>
        <taxon>Bacillati</taxon>
        <taxon>Actinomycetota</taxon>
        <taxon>Actinomycetes</taxon>
        <taxon>Kitasatosporales</taxon>
        <taxon>Streptomycetaceae</taxon>
        <taxon>Streptomyces</taxon>
    </lineage>
</organism>
<dbReference type="GO" id="GO:0008610">
    <property type="term" value="P:lipid biosynthetic process"/>
    <property type="evidence" value="ECO:0007669"/>
    <property type="project" value="UniProtKB-ARBA"/>
</dbReference>
<reference evidence="6 7" key="1">
    <citation type="submission" date="2016-08" db="EMBL/GenBank/DDBJ databases">
        <title>The complete genome of Streptomyces subrutilus 10-1-1.</title>
        <authorList>
            <person name="Chen X."/>
        </authorList>
    </citation>
    <scope>NUCLEOTIDE SEQUENCE [LARGE SCALE GENOMIC DNA]</scope>
    <source>
        <strain evidence="6 7">10-1-1</strain>
    </source>
</reference>
<evidence type="ECO:0000256" key="4">
    <source>
        <dbReference type="SAM" id="MobiDB-lite"/>
    </source>
</evidence>
<feature type="region of interest" description="Disordered" evidence="4">
    <location>
        <begin position="1524"/>
        <end position="1549"/>
    </location>
</feature>
<dbReference type="InterPro" id="IPR010071">
    <property type="entry name" value="AA_adenyl_dom"/>
</dbReference>
<dbReference type="PROSITE" id="PS00455">
    <property type="entry name" value="AMP_BINDING"/>
    <property type="match status" value="1"/>
</dbReference>
<dbReference type="InterPro" id="IPR009081">
    <property type="entry name" value="PP-bd_ACP"/>
</dbReference>
<dbReference type="SUPFAM" id="SSF56801">
    <property type="entry name" value="Acetyl-CoA synthetase-like"/>
    <property type="match status" value="2"/>
</dbReference>
<dbReference type="PANTHER" id="PTHR45527">
    <property type="entry name" value="NONRIBOSOMAL PEPTIDE SYNTHETASE"/>
    <property type="match status" value="1"/>
</dbReference>
<dbReference type="PROSITE" id="PS50075">
    <property type="entry name" value="CARRIER"/>
    <property type="match status" value="2"/>
</dbReference>
<keyword evidence="3" id="KW-0597">Phosphoprotein</keyword>
<feature type="domain" description="Carrier" evidence="5">
    <location>
        <begin position="746"/>
        <end position="821"/>
    </location>
</feature>
<dbReference type="NCBIfam" id="TIGR01733">
    <property type="entry name" value="AA-adenyl-dom"/>
    <property type="match status" value="1"/>
</dbReference>
<dbReference type="GO" id="GO:0003824">
    <property type="term" value="F:catalytic activity"/>
    <property type="evidence" value="ECO:0007669"/>
    <property type="project" value="InterPro"/>
</dbReference>
<accession>A0A1E5P054</accession>
<sequence>MTAAPLSIPVTRDPATAATALRPRLTREGVPGHTRRSLPLPAASRTALRGAGGHPVDELVLLCAAAALALAAAEDTDTPALTVTGPAGPVAVSVATAPAGGQDQGTAGALLRRVRDELLAARPAGARAGTLTVAAEGMAPAAPAGEALLLTLEGSGEDRVLHADADTGRCEAWFADAVLRVVAHLLAQLGDPGRELAALTLADAADRETVKEWGRAGFWPPATPATLLERLDRGHLAGGAGLAVVTGGGAADGAAELGHAQLRAESVRAARRLHHAYGVGRGDRVALLVGKGRHALTALLGTVRAGAAYVPLDPAQPEERLAAVLDDVGAAALVAEPEHLALAGALAARTGLRLLSAADLAADTADLAALPEEEPEPPRPEDTAYVIYTSGSTGRPKGVVIRHSAIDSYLAWKHDYHRLSPDTCLLQVPALSFDSSVSDVFSVLGAGGALVLVDAVRRLDGAHLRGLAERYTATHVTLVPSLYTAVLDELAAAGTLRVVTVAGEAMPGELVARHQLQLPRTRLVNEYGPTENSVGATAFDYPAHPLPGTPIGWPLAHTVVEVLDGADRPVPPGFPGQLHFSGPGLADGYLHRPELDEAAFPAAPEQPGGRRYRSGDRGWWQPGGTLQFLGRADDQVKIRGNRVELGDVEAALAALPAVETAVAVVCRGAGGQPSLVAFVTGPAAETPAAVHAYAGTVLPAPLVPDRVLPLDRVPLSTSGKIDRRELAERAQACAPAAEPAPAAAPEAPQSLEDRVGAVFREVLGVDRIGPDDNFFACGGHSLLAVDVIAALEQRHGLVLGIDELLDGPSVREACAALRGRGADEGDAQAASAAEKDPEGGDHPLSAAQRQLWTLARLDDGADSIHHLTDVFRIDGPLDERQVAQALADEAACAPLLRARFFVRDGEPRQRFVYGDRPPLTVLWPAPGTDTGATLRAEARRPFDLERQPPLRAVLLRLSPTSALLALTVHHIACDGESAVLLAERVFARLRALRTGTAAPRPAEGSYLTHIAREAAALGGPEAERDRAHWHTRLAAPLPFPLLPADGERGAAPGPGGSSRLRLSGQDTRAVRALARTCGTSMYGTGLTALAELLGRFTGERRILVGTPVTRRDDPSYAGVIGPFLNTVVLTCEVAPDLGFAERAAATRSAVASAMTHRAHPFERLVDELPGARDGGRTPLFTVMFTADERGAAGTGDGSELDAGPGLAVRREPYADHAAEFELSFHLDNSGELLELTAEYDGTLFSAARATRLLRHWADLLLRAAADPGRTPAGTPLPDAERAELAALADTCAAYPGARISDAAGRPVPVGVPGDLSTGAGATGLRAHWSERRELVPRGRAGRLVPDSDRPGTHLDPAEAELLLLAHPSVRAAEVRAAAPGEPGPLTAHVTPQPGHTVSPGALRTLLRRALPLRLVPATVHVTADAGEPAPRPARAAGTAPVATAPAADAAAGPVELVAQAVAEALGHERVGPDEDFFDLGGGSLDAVAVAARLRIALGRDVSPRLVFDSRTPAAIAGALAGAAPAGATAPPAEDGPVRGPAGGPAPLSTEQTGIWQALRGGAAPAAFVVFEALRATGRTVDPHALRQAVEHTAARHDALSSRLVLTEDGPRWQPLTVPRTGWAEDDLSALPEADRAAALDALAQRHLEEPFDLAAGLLLRARLVRLADEEHVLLLAVHHIAVDGRSMELLVRQTADAYEEFAAGRWPADPAGEPPLRLADVARWQQERTPAGADEHWRRALAAGEPPRLPLPYDRPRLVRGALMPTELPFAFPAPGAGAFGRADGLSPFALGLTALVAALARGGEGARTPDEVWLATVLSTRSRPGLADVVGPLTGTALLRVPTGAAGTYRELARAVADALLAAHDRPGAGLDAVSALAEDEFGVDRALLSQVLVVAQEDTAPVPGALFSPDGAIAAARPTATAFDLVWSLRTGEDEADGVLTYKGELFDDTTAGGLVERTRQALAALVARPDAPWREQP</sequence>
<dbReference type="Gene3D" id="1.10.1200.10">
    <property type="entry name" value="ACP-like"/>
    <property type="match status" value="2"/>
</dbReference>
<dbReference type="InterPro" id="IPR036736">
    <property type="entry name" value="ACP-like_sf"/>
</dbReference>
<dbReference type="Pfam" id="PF00668">
    <property type="entry name" value="Condensation"/>
    <property type="match status" value="2"/>
</dbReference>
<dbReference type="InterPro" id="IPR020845">
    <property type="entry name" value="AMP-binding_CS"/>
</dbReference>
<dbReference type="Proteomes" id="UP000095705">
    <property type="component" value="Unassembled WGS sequence"/>
</dbReference>
<dbReference type="Gene3D" id="3.40.50.12780">
    <property type="entry name" value="N-terminal domain of ligase-like"/>
    <property type="match status" value="1"/>
</dbReference>
<feature type="region of interest" description="Disordered" evidence="4">
    <location>
        <begin position="821"/>
        <end position="844"/>
    </location>
</feature>
<proteinExistence type="predicted"/>
<evidence type="ECO:0000313" key="6">
    <source>
        <dbReference type="EMBL" id="OEJ22386.1"/>
    </source>
</evidence>
<dbReference type="InterPro" id="IPR020806">
    <property type="entry name" value="PKS_PP-bd"/>
</dbReference>
<gene>
    <name evidence="6" type="ORF">BGK67_33075</name>
</gene>
<dbReference type="SUPFAM" id="SSF52777">
    <property type="entry name" value="CoA-dependent acyltransferases"/>
    <property type="match status" value="4"/>
</dbReference>
<comment type="caution">
    <text evidence="6">The sequence shown here is derived from an EMBL/GenBank/DDBJ whole genome shotgun (WGS) entry which is preliminary data.</text>
</comment>
<feature type="compositionally biased region" description="Low complexity" evidence="4">
    <location>
        <begin position="1524"/>
        <end position="1539"/>
    </location>
</feature>
<dbReference type="GO" id="GO:0043041">
    <property type="term" value="P:amino acid activation for nonribosomal peptide biosynthetic process"/>
    <property type="evidence" value="ECO:0007669"/>
    <property type="project" value="TreeGrafter"/>
</dbReference>
<dbReference type="PROSITE" id="PS00012">
    <property type="entry name" value="PHOSPHOPANTETHEINE"/>
    <property type="match status" value="1"/>
</dbReference>